<dbReference type="EMBL" id="CP004121">
    <property type="protein sequence ID" value="AGF59461.1"/>
    <property type="molecule type" value="Genomic_DNA"/>
</dbReference>
<dbReference type="Pfam" id="PF01381">
    <property type="entry name" value="HTH_3"/>
    <property type="match status" value="1"/>
</dbReference>
<keyword evidence="4" id="KW-1185">Reference proteome</keyword>
<reference evidence="3 4" key="1">
    <citation type="submission" date="2013-02" db="EMBL/GenBank/DDBJ databases">
        <title>Genome sequence of Clostridium saccharoperbutylacetonicum N1-4(HMT).</title>
        <authorList>
            <person name="Poehlein A."/>
            <person name="Daniel R."/>
        </authorList>
    </citation>
    <scope>NUCLEOTIDE SEQUENCE [LARGE SCALE GENOMIC DNA]</scope>
    <source>
        <strain evidence="4">N1-4(HMT)</strain>
    </source>
</reference>
<dbReference type="InterPro" id="IPR010982">
    <property type="entry name" value="Lambda_DNA-bd_dom_sf"/>
</dbReference>
<dbReference type="AlphaFoldDB" id="M1MY53"/>
<accession>M1MY53</accession>
<dbReference type="Gene3D" id="1.10.260.40">
    <property type="entry name" value="lambda repressor-like DNA-binding domains"/>
    <property type="match status" value="1"/>
</dbReference>
<dbReference type="PANTHER" id="PTHR46558:SF11">
    <property type="entry name" value="HTH-TYPE TRANSCRIPTIONAL REGULATOR XRE"/>
    <property type="match status" value="1"/>
</dbReference>
<name>M1MY53_9CLOT</name>
<evidence type="ECO:0000256" key="1">
    <source>
        <dbReference type="ARBA" id="ARBA00023125"/>
    </source>
</evidence>
<dbReference type="InterPro" id="IPR001387">
    <property type="entry name" value="Cro/C1-type_HTH"/>
</dbReference>
<dbReference type="CDD" id="cd00093">
    <property type="entry name" value="HTH_XRE"/>
    <property type="match status" value="1"/>
</dbReference>
<gene>
    <name evidence="3" type="ORF">Cspa_c57360</name>
</gene>
<evidence type="ECO:0000313" key="3">
    <source>
        <dbReference type="EMBL" id="AGF59461.1"/>
    </source>
</evidence>
<evidence type="ECO:0000313" key="4">
    <source>
        <dbReference type="Proteomes" id="UP000011728"/>
    </source>
</evidence>
<dbReference type="SMART" id="SM00530">
    <property type="entry name" value="HTH_XRE"/>
    <property type="match status" value="1"/>
</dbReference>
<dbReference type="GO" id="GO:0003677">
    <property type="term" value="F:DNA binding"/>
    <property type="evidence" value="ECO:0007669"/>
    <property type="project" value="UniProtKB-KW"/>
</dbReference>
<keyword evidence="1" id="KW-0238">DNA-binding</keyword>
<dbReference type="eggNOG" id="COG1396">
    <property type="taxonomic scope" value="Bacteria"/>
</dbReference>
<dbReference type="Proteomes" id="UP000011728">
    <property type="component" value="Chromosome"/>
</dbReference>
<dbReference type="PATRIC" id="fig|931276.5.peg.5781"/>
<organism evidence="3 4">
    <name type="scientific">Clostridium saccharoperbutylacetonicum N1-4(HMT)</name>
    <dbReference type="NCBI Taxonomy" id="931276"/>
    <lineage>
        <taxon>Bacteria</taxon>
        <taxon>Bacillati</taxon>
        <taxon>Bacillota</taxon>
        <taxon>Clostridia</taxon>
        <taxon>Eubacteriales</taxon>
        <taxon>Clostridiaceae</taxon>
        <taxon>Clostridium</taxon>
    </lineage>
</organism>
<protein>
    <submittedName>
        <fullName evidence="3">Putative transcriptional regulator with C-terminal CBS domain</fullName>
    </submittedName>
</protein>
<sequence length="222" mass="26388">MPVGENIKMYRNNLGLTQKQLAEKCSISESAIKYYESNRRNPKIETLNKIADVLQVSLDDLIERNVVLSKKIIAYLERPMLKTIDYENILKILSETLNIDYELLEKCVNSDKELSLEIQKKLLNYLSDIDYPLFLEFIERYKSKIQKSDELDRYVTELFALKIYDLDKNSIELLRSYILLVFDKKVSRLLNDDILHKLQKDITKFLEFKLYEIEKEHYGEDK</sequence>
<dbReference type="PANTHER" id="PTHR46558">
    <property type="entry name" value="TRACRIPTIONAL REGULATORY PROTEIN-RELATED-RELATED"/>
    <property type="match status" value="1"/>
</dbReference>
<evidence type="ECO:0000259" key="2">
    <source>
        <dbReference type="PROSITE" id="PS50943"/>
    </source>
</evidence>
<feature type="domain" description="HTH cro/C1-type" evidence="2">
    <location>
        <begin position="7"/>
        <end position="61"/>
    </location>
</feature>
<dbReference type="HOGENOM" id="CLU_1243565_0_0_9"/>
<proteinExistence type="predicted"/>
<dbReference type="KEGG" id="csr:Cspa_c57360"/>
<dbReference type="SUPFAM" id="SSF47413">
    <property type="entry name" value="lambda repressor-like DNA-binding domains"/>
    <property type="match status" value="1"/>
</dbReference>
<dbReference type="OrthoDB" id="5387728at2"/>
<dbReference type="RefSeq" id="WP_015395768.1">
    <property type="nucleotide sequence ID" value="NC_020291.1"/>
</dbReference>
<dbReference type="PROSITE" id="PS50943">
    <property type="entry name" value="HTH_CROC1"/>
    <property type="match status" value="1"/>
</dbReference>